<feature type="domain" description="Response regulatory" evidence="6">
    <location>
        <begin position="3"/>
        <end position="119"/>
    </location>
</feature>
<dbReference type="OrthoDB" id="342399at2"/>
<keyword evidence="8" id="KW-1185">Reference proteome</keyword>
<dbReference type="Gene3D" id="3.40.50.2300">
    <property type="match status" value="1"/>
</dbReference>
<dbReference type="SUPFAM" id="SSF46689">
    <property type="entry name" value="Homeodomain-like"/>
    <property type="match status" value="2"/>
</dbReference>
<organism evidence="7 8">
    <name type="scientific">Cohnella phaseoli</name>
    <dbReference type="NCBI Taxonomy" id="456490"/>
    <lineage>
        <taxon>Bacteria</taxon>
        <taxon>Bacillati</taxon>
        <taxon>Bacillota</taxon>
        <taxon>Bacilli</taxon>
        <taxon>Bacillales</taxon>
        <taxon>Paenibacillaceae</taxon>
        <taxon>Cohnella</taxon>
    </lineage>
</organism>
<dbReference type="SUPFAM" id="SSF52172">
    <property type="entry name" value="CheY-like"/>
    <property type="match status" value="1"/>
</dbReference>
<dbReference type="SMART" id="SM00342">
    <property type="entry name" value="HTH_ARAC"/>
    <property type="match status" value="1"/>
</dbReference>
<dbReference type="Gene3D" id="1.10.10.60">
    <property type="entry name" value="Homeodomain-like"/>
    <property type="match status" value="2"/>
</dbReference>
<proteinExistence type="predicted"/>
<dbReference type="Proteomes" id="UP000256977">
    <property type="component" value="Unassembled WGS sequence"/>
</dbReference>
<dbReference type="InterPro" id="IPR018060">
    <property type="entry name" value="HTH_AraC"/>
</dbReference>
<dbReference type="InterPro" id="IPR020449">
    <property type="entry name" value="Tscrpt_reg_AraC-type_HTH"/>
</dbReference>
<dbReference type="InterPro" id="IPR001789">
    <property type="entry name" value="Sig_transdc_resp-reg_receiver"/>
</dbReference>
<evidence type="ECO:0000313" key="7">
    <source>
        <dbReference type="EMBL" id="RED89140.1"/>
    </source>
</evidence>
<dbReference type="GO" id="GO:0003700">
    <property type="term" value="F:DNA-binding transcription factor activity"/>
    <property type="evidence" value="ECO:0007669"/>
    <property type="project" value="InterPro"/>
</dbReference>
<evidence type="ECO:0000256" key="1">
    <source>
        <dbReference type="ARBA" id="ARBA00023015"/>
    </source>
</evidence>
<protein>
    <submittedName>
        <fullName evidence="7">Two-component system response regulator YesN</fullName>
    </submittedName>
</protein>
<evidence type="ECO:0000256" key="4">
    <source>
        <dbReference type="PROSITE-ProRule" id="PRU00169"/>
    </source>
</evidence>
<evidence type="ECO:0000259" key="6">
    <source>
        <dbReference type="PROSITE" id="PS50110"/>
    </source>
</evidence>
<feature type="domain" description="HTH araC/xylS-type" evidence="5">
    <location>
        <begin position="160"/>
        <end position="258"/>
    </location>
</feature>
<dbReference type="PROSITE" id="PS50110">
    <property type="entry name" value="RESPONSE_REGULATORY"/>
    <property type="match status" value="1"/>
</dbReference>
<reference evidence="7 8" key="1">
    <citation type="submission" date="2018-07" db="EMBL/GenBank/DDBJ databases">
        <title>Genomic Encyclopedia of Type Strains, Phase III (KMG-III): the genomes of soil and plant-associated and newly described type strains.</title>
        <authorList>
            <person name="Whitman W."/>
        </authorList>
    </citation>
    <scope>NUCLEOTIDE SEQUENCE [LARGE SCALE GENOMIC DNA]</scope>
    <source>
        <strain evidence="7 8">CECT 7287</strain>
    </source>
</reference>
<keyword evidence="2" id="KW-0238">DNA-binding</keyword>
<dbReference type="SMART" id="SM00448">
    <property type="entry name" value="REC"/>
    <property type="match status" value="1"/>
</dbReference>
<dbReference type="InterPro" id="IPR011006">
    <property type="entry name" value="CheY-like_superfamily"/>
</dbReference>
<dbReference type="PROSITE" id="PS01124">
    <property type="entry name" value="HTH_ARAC_FAMILY_2"/>
    <property type="match status" value="1"/>
</dbReference>
<comment type="caution">
    <text evidence="7">The sequence shown here is derived from an EMBL/GenBank/DDBJ whole genome shotgun (WGS) entry which is preliminary data.</text>
</comment>
<dbReference type="PANTHER" id="PTHR43280:SF28">
    <property type="entry name" value="HTH-TYPE TRANSCRIPTIONAL ACTIVATOR RHAS"/>
    <property type="match status" value="1"/>
</dbReference>
<dbReference type="Pfam" id="PF12833">
    <property type="entry name" value="HTH_18"/>
    <property type="match status" value="1"/>
</dbReference>
<dbReference type="InterPro" id="IPR009057">
    <property type="entry name" value="Homeodomain-like_sf"/>
</dbReference>
<dbReference type="EMBL" id="QRDZ01000001">
    <property type="protein sequence ID" value="RED89140.1"/>
    <property type="molecule type" value="Genomic_DNA"/>
</dbReference>
<dbReference type="PANTHER" id="PTHR43280">
    <property type="entry name" value="ARAC-FAMILY TRANSCRIPTIONAL REGULATOR"/>
    <property type="match status" value="1"/>
</dbReference>
<sequence>MIKIMVVEDEQLLRKGLVMTTPWHDYGCEVIGEVGDGLEGARLIGKLHPDIVITDIRMPGMDGIEMMRKVRETSDTEFILITGFSDFKYAKAAVDLGAQGFILKPIDDAELDAVLAKTVEAIGRKRKYDLALRERSAESVGLPGKLAPVGGAKPNDRYLAEAIAYIEANLERNFSLRSIADHLHISESYLSKLFKSKTSYTFLEFCTTYRIKKAAELLMDERNKVYEIADKVGYPDSRYFSTLFKKQIGLTPTEFRQYHVPETAGTTREP</sequence>
<gene>
    <name evidence="7" type="ORF">DFP98_101111</name>
</gene>
<dbReference type="InterPro" id="IPR018062">
    <property type="entry name" value="HTH_AraC-typ_CS"/>
</dbReference>
<dbReference type="GO" id="GO:0000160">
    <property type="term" value="P:phosphorelay signal transduction system"/>
    <property type="evidence" value="ECO:0007669"/>
    <property type="project" value="InterPro"/>
</dbReference>
<dbReference type="CDD" id="cd17536">
    <property type="entry name" value="REC_YesN-like"/>
    <property type="match status" value="1"/>
</dbReference>
<evidence type="ECO:0000313" key="8">
    <source>
        <dbReference type="Proteomes" id="UP000256977"/>
    </source>
</evidence>
<evidence type="ECO:0000256" key="2">
    <source>
        <dbReference type="ARBA" id="ARBA00023125"/>
    </source>
</evidence>
<keyword evidence="4" id="KW-0597">Phosphoprotein</keyword>
<dbReference type="Pfam" id="PF00072">
    <property type="entry name" value="Response_reg"/>
    <property type="match status" value="1"/>
</dbReference>
<accession>A0A3D9KR51</accession>
<keyword evidence="3" id="KW-0804">Transcription</keyword>
<evidence type="ECO:0000259" key="5">
    <source>
        <dbReference type="PROSITE" id="PS01124"/>
    </source>
</evidence>
<dbReference type="RefSeq" id="WP_116058603.1">
    <property type="nucleotide sequence ID" value="NZ_QRDZ01000001.1"/>
</dbReference>
<dbReference type="AlphaFoldDB" id="A0A3D9KR51"/>
<dbReference type="PROSITE" id="PS00041">
    <property type="entry name" value="HTH_ARAC_FAMILY_1"/>
    <property type="match status" value="1"/>
</dbReference>
<name>A0A3D9KR51_9BACL</name>
<dbReference type="GO" id="GO:0043565">
    <property type="term" value="F:sequence-specific DNA binding"/>
    <property type="evidence" value="ECO:0007669"/>
    <property type="project" value="InterPro"/>
</dbReference>
<dbReference type="PRINTS" id="PR00032">
    <property type="entry name" value="HTHARAC"/>
</dbReference>
<feature type="modified residue" description="4-aspartylphosphate" evidence="4">
    <location>
        <position position="55"/>
    </location>
</feature>
<evidence type="ECO:0000256" key="3">
    <source>
        <dbReference type="ARBA" id="ARBA00023163"/>
    </source>
</evidence>
<keyword evidence="1" id="KW-0805">Transcription regulation</keyword>